<feature type="domain" description="ABC transmembrane type-1" evidence="8">
    <location>
        <begin position="89"/>
        <end position="272"/>
    </location>
</feature>
<dbReference type="Proteomes" id="UP000007809">
    <property type="component" value="Chromosome"/>
</dbReference>
<proteinExistence type="inferred from homology"/>
<keyword evidence="5 7" id="KW-1133">Transmembrane helix</keyword>
<protein>
    <submittedName>
        <fullName evidence="9">ABC-type transporter, integral membrane subunit</fullName>
    </submittedName>
</protein>
<dbReference type="PANTHER" id="PTHR43386:SF25">
    <property type="entry name" value="PEPTIDE ABC TRANSPORTER PERMEASE PROTEIN"/>
    <property type="match status" value="1"/>
</dbReference>
<dbReference type="InterPro" id="IPR035906">
    <property type="entry name" value="MetI-like_sf"/>
</dbReference>
<dbReference type="InterPro" id="IPR050366">
    <property type="entry name" value="BP-dependent_transpt_permease"/>
</dbReference>
<dbReference type="InterPro" id="IPR000515">
    <property type="entry name" value="MetI-like"/>
</dbReference>
<evidence type="ECO:0000256" key="6">
    <source>
        <dbReference type="ARBA" id="ARBA00023136"/>
    </source>
</evidence>
<evidence type="ECO:0000313" key="9">
    <source>
        <dbReference type="EMBL" id="AEA22358.1"/>
    </source>
</evidence>
<gene>
    <name evidence="9" type="ordered locus">Psed_0081</name>
</gene>
<dbReference type="GO" id="GO:0005886">
    <property type="term" value="C:plasma membrane"/>
    <property type="evidence" value="ECO:0007669"/>
    <property type="project" value="UniProtKB-SubCell"/>
</dbReference>
<feature type="transmembrane region" description="Helical" evidence="7">
    <location>
        <begin position="33"/>
        <end position="53"/>
    </location>
</feature>
<evidence type="ECO:0000256" key="7">
    <source>
        <dbReference type="RuleBase" id="RU363032"/>
    </source>
</evidence>
<dbReference type="Pfam" id="PF00528">
    <property type="entry name" value="BPD_transp_1"/>
    <property type="match status" value="1"/>
</dbReference>
<dbReference type="HOGENOM" id="CLU_028518_5_2_11"/>
<dbReference type="KEGG" id="pdx:Psed_0081"/>
<evidence type="ECO:0000256" key="3">
    <source>
        <dbReference type="ARBA" id="ARBA00022475"/>
    </source>
</evidence>
<keyword evidence="6 7" id="KW-0472">Membrane</keyword>
<organism evidence="9 10">
    <name type="scientific">Pseudonocardia dioxanivorans (strain ATCC 55486 / DSM 44775 / JCM 13855 / CB1190)</name>
    <dbReference type="NCBI Taxonomy" id="675635"/>
    <lineage>
        <taxon>Bacteria</taxon>
        <taxon>Bacillati</taxon>
        <taxon>Actinomycetota</taxon>
        <taxon>Actinomycetes</taxon>
        <taxon>Pseudonocardiales</taxon>
        <taxon>Pseudonocardiaceae</taxon>
        <taxon>Pseudonocardia</taxon>
    </lineage>
</organism>
<evidence type="ECO:0000256" key="1">
    <source>
        <dbReference type="ARBA" id="ARBA00004651"/>
    </source>
</evidence>
<keyword evidence="4 7" id="KW-0812">Transmembrane</keyword>
<dbReference type="Gene3D" id="1.10.3720.10">
    <property type="entry name" value="MetI-like"/>
    <property type="match status" value="1"/>
</dbReference>
<evidence type="ECO:0000256" key="4">
    <source>
        <dbReference type="ARBA" id="ARBA00022692"/>
    </source>
</evidence>
<dbReference type="PANTHER" id="PTHR43386">
    <property type="entry name" value="OLIGOPEPTIDE TRANSPORT SYSTEM PERMEASE PROTEIN APPC"/>
    <property type="match status" value="1"/>
</dbReference>
<evidence type="ECO:0000256" key="2">
    <source>
        <dbReference type="ARBA" id="ARBA00022448"/>
    </source>
</evidence>
<feature type="transmembrane region" description="Helical" evidence="7">
    <location>
        <begin position="81"/>
        <end position="114"/>
    </location>
</feature>
<feature type="transmembrane region" description="Helical" evidence="7">
    <location>
        <begin position="259"/>
        <end position="278"/>
    </location>
</feature>
<evidence type="ECO:0000259" key="8">
    <source>
        <dbReference type="PROSITE" id="PS50928"/>
    </source>
</evidence>
<keyword evidence="2 7" id="KW-0813">Transport</keyword>
<dbReference type="AlphaFoldDB" id="F4CNP5"/>
<reference evidence="9 10" key="1">
    <citation type="journal article" date="2011" name="J. Bacteriol.">
        <title>Genome sequence of the 1,4-dioxane-degrading Pseudonocardia dioxanivorans strain CB1190.</title>
        <authorList>
            <person name="Sales C.M."/>
            <person name="Mahendra S."/>
            <person name="Grostern A."/>
            <person name="Parales R.E."/>
            <person name="Goodwin L.A."/>
            <person name="Woyke T."/>
            <person name="Nolan M."/>
            <person name="Lapidus A."/>
            <person name="Chertkov O."/>
            <person name="Ovchinnikova G."/>
            <person name="Sczyrba A."/>
            <person name="Alvarez-Cohen L."/>
        </authorList>
    </citation>
    <scope>NUCLEOTIDE SEQUENCE [LARGE SCALE GENOMIC DNA]</scope>
    <source>
        <strain evidence="10">ATCC 55486 / DSM 44775 / JCM 13855 / CB1190</strain>
    </source>
</reference>
<keyword evidence="3" id="KW-1003">Cell membrane</keyword>
<name>F4CNP5_PSEUX</name>
<dbReference type="EMBL" id="CP002593">
    <property type="protein sequence ID" value="AEA22358.1"/>
    <property type="molecule type" value="Genomic_DNA"/>
</dbReference>
<dbReference type="PROSITE" id="PS50928">
    <property type="entry name" value="ABC_TM1"/>
    <property type="match status" value="1"/>
</dbReference>
<dbReference type="eggNOG" id="COG1173">
    <property type="taxonomic scope" value="Bacteria"/>
</dbReference>
<comment type="subcellular location">
    <subcellularLocation>
        <location evidence="1 7">Cell membrane</location>
        <topology evidence="1 7">Multi-pass membrane protein</topology>
    </subcellularLocation>
</comment>
<comment type="similarity">
    <text evidence="7">Belongs to the binding-protein-dependent transport system permease family.</text>
</comment>
<feature type="transmembrane region" description="Helical" evidence="7">
    <location>
        <begin position="126"/>
        <end position="146"/>
    </location>
</feature>
<keyword evidence="10" id="KW-1185">Reference proteome</keyword>
<sequence>MTTLGPLTELAVAPAMPRRARLRGRTTRRVLRVLGWVLLAVPLLVAVVGPVLAPSTAPGGVPLQQPGPGHLLGTDVLGRDLLGLVLVGGTTVVSLTLASLVLAYAVAVPIGLLVAARGRILEGLTIGLLDVLLALPSLLVLMVLAATGRNGIGWLVLAVALVQVPYVVRLVRGAAAAPSCLATLEAMTMGGEPWWRVRIVETGRRVLPPVLVDATTRVSGVVGLLSAANFLGVGLDPAVVDWAVVVDQNMTALFLRPSAVLLPAGLLVALCAGTNLLVDDLLERRA</sequence>
<evidence type="ECO:0000256" key="5">
    <source>
        <dbReference type="ARBA" id="ARBA00022989"/>
    </source>
</evidence>
<feature type="transmembrane region" description="Helical" evidence="7">
    <location>
        <begin position="152"/>
        <end position="171"/>
    </location>
</feature>
<dbReference type="GO" id="GO:0055085">
    <property type="term" value="P:transmembrane transport"/>
    <property type="evidence" value="ECO:0007669"/>
    <property type="project" value="InterPro"/>
</dbReference>
<accession>F4CNP5</accession>
<dbReference type="SUPFAM" id="SSF161098">
    <property type="entry name" value="MetI-like"/>
    <property type="match status" value="1"/>
</dbReference>
<dbReference type="STRING" id="675635.Psed_0081"/>
<evidence type="ECO:0000313" key="10">
    <source>
        <dbReference type="Proteomes" id="UP000007809"/>
    </source>
</evidence>